<keyword evidence="3" id="KW-0611">Plant defense</keyword>
<dbReference type="PROSITE" id="PS50104">
    <property type="entry name" value="TIR"/>
    <property type="match status" value="1"/>
</dbReference>
<dbReference type="InterPro" id="IPR036390">
    <property type="entry name" value="WH_DNA-bd_sf"/>
</dbReference>
<keyword evidence="2" id="KW-0677">Repeat</keyword>
<dbReference type="PANTHER" id="PTHR11017:SF562">
    <property type="entry name" value="ADP-RIBOSYL CYCLASE_CYCLIC ADP-RIBOSE HYDROLASE"/>
    <property type="match status" value="1"/>
</dbReference>
<dbReference type="Pfam" id="PF00931">
    <property type="entry name" value="NB-ARC"/>
    <property type="match status" value="1"/>
</dbReference>
<dbReference type="SUPFAM" id="SSF52540">
    <property type="entry name" value="P-loop containing nucleoside triphosphate hydrolases"/>
    <property type="match status" value="1"/>
</dbReference>
<feature type="region of interest" description="Disordered" evidence="6">
    <location>
        <begin position="1325"/>
        <end position="1346"/>
    </location>
</feature>
<evidence type="ECO:0000256" key="3">
    <source>
        <dbReference type="ARBA" id="ARBA00022821"/>
    </source>
</evidence>
<protein>
    <recommendedName>
        <fullName evidence="7">TIR domain-containing protein</fullName>
    </recommendedName>
</protein>
<dbReference type="InterPro" id="IPR044974">
    <property type="entry name" value="Disease_R_plants"/>
</dbReference>
<dbReference type="InterPro" id="IPR027417">
    <property type="entry name" value="P-loop_NTPase"/>
</dbReference>
<dbReference type="GO" id="GO:0007165">
    <property type="term" value="P:signal transduction"/>
    <property type="evidence" value="ECO:0007669"/>
    <property type="project" value="InterPro"/>
</dbReference>
<dbReference type="Gene3D" id="3.80.10.10">
    <property type="entry name" value="Ribonuclease Inhibitor"/>
    <property type="match status" value="2"/>
</dbReference>
<organism evidence="8 9">
    <name type="scientific">Vicia faba</name>
    <name type="common">Broad bean</name>
    <name type="synonym">Faba vulgaris</name>
    <dbReference type="NCBI Taxonomy" id="3906"/>
    <lineage>
        <taxon>Eukaryota</taxon>
        <taxon>Viridiplantae</taxon>
        <taxon>Streptophyta</taxon>
        <taxon>Embryophyta</taxon>
        <taxon>Tracheophyta</taxon>
        <taxon>Spermatophyta</taxon>
        <taxon>Magnoliopsida</taxon>
        <taxon>eudicotyledons</taxon>
        <taxon>Gunneridae</taxon>
        <taxon>Pentapetalae</taxon>
        <taxon>rosids</taxon>
        <taxon>fabids</taxon>
        <taxon>Fabales</taxon>
        <taxon>Fabaceae</taxon>
        <taxon>Papilionoideae</taxon>
        <taxon>50 kb inversion clade</taxon>
        <taxon>NPAAA clade</taxon>
        <taxon>Hologalegina</taxon>
        <taxon>IRL clade</taxon>
        <taxon>Fabeae</taxon>
        <taxon>Vicia</taxon>
    </lineage>
</organism>
<dbReference type="SMART" id="SM00255">
    <property type="entry name" value="TIR"/>
    <property type="match status" value="1"/>
</dbReference>
<evidence type="ECO:0000259" key="7">
    <source>
        <dbReference type="PROSITE" id="PS50104"/>
    </source>
</evidence>
<dbReference type="Gene3D" id="3.40.50.10140">
    <property type="entry name" value="Toll/interleukin-1 receptor homology (TIR) domain"/>
    <property type="match status" value="1"/>
</dbReference>
<proteinExistence type="predicted"/>
<feature type="coiled-coil region" evidence="5">
    <location>
        <begin position="1438"/>
        <end position="1500"/>
    </location>
</feature>
<dbReference type="InterPro" id="IPR035897">
    <property type="entry name" value="Toll_tir_struct_dom_sf"/>
</dbReference>
<keyword evidence="4" id="KW-0520">NAD</keyword>
<gene>
    <name evidence="8" type="ORF">VFH_IV063400</name>
</gene>
<dbReference type="SUPFAM" id="SSF46785">
    <property type="entry name" value="Winged helix' DNA-binding domain"/>
    <property type="match status" value="1"/>
</dbReference>
<name>A0AAV1AG16_VICFA</name>
<dbReference type="EMBL" id="OX451739">
    <property type="protein sequence ID" value="CAI8607989.1"/>
    <property type="molecule type" value="Genomic_DNA"/>
</dbReference>
<dbReference type="SUPFAM" id="SSF52058">
    <property type="entry name" value="L domain-like"/>
    <property type="match status" value="1"/>
</dbReference>
<accession>A0AAV1AG16</accession>
<dbReference type="InterPro" id="IPR042197">
    <property type="entry name" value="Apaf_helical"/>
</dbReference>
<dbReference type="InterPro" id="IPR058192">
    <property type="entry name" value="WHD_ROQ1-like"/>
</dbReference>
<dbReference type="Proteomes" id="UP001157006">
    <property type="component" value="Chromosome 4"/>
</dbReference>
<dbReference type="GO" id="GO:0006952">
    <property type="term" value="P:defense response"/>
    <property type="evidence" value="ECO:0007669"/>
    <property type="project" value="UniProtKB-KW"/>
</dbReference>
<dbReference type="Gene3D" id="3.40.50.300">
    <property type="entry name" value="P-loop containing nucleotide triphosphate hydrolases"/>
    <property type="match status" value="1"/>
</dbReference>
<dbReference type="InterPro" id="IPR032675">
    <property type="entry name" value="LRR_dom_sf"/>
</dbReference>
<sequence length="1552" mass="176038">MRTSHKEYDVFISFRGEDTRKNFTAQLHQALTDNSIHTYIDYILKKGDEVGPSLAKAIKDSHISIVVFSENYATSKWCLDELLHILQCRELHGQVVIPVFCDVDPSHVRYQKESYQKAFAKYMRELASSKSHLDKVLEWKGALSSAANISGWDSRKYRDYSQVIHEVVADVKQKLSLMFPNELKNLVKVDEKDEHIELLLKKIPRIGIWGMSGIGKTTIAKKMFAKNFAHYDNVCFLENVSEETEKFGQMYVRNKLLSELLKREITASNVHGQHTFIKRRLSGKKSFIVLDDVDNATQLDDLCGVLDDLGHNSRLIITTRNKDILSEKVDKIYEVTPWKLKDSLKLFSLGAFRQSYPREGYERIISERAVEYAGGVPLALKVLGLHFKSKKPKSWVSELNDYENKGETFPDIQKVLQLSYNGLSWREKKMFLDIAFFFKDENKDLVTRILNTFDFNATNGVEILENKALISISNSNTIQIHGLLQNMAFDIARQEDNDRGKRRRLKDAKDICDLLRNNKGIDAVEGIILDLSQNLDLEVQADTFNLMTELRFLKFHVPKCKKKLGTVHLPKNFKLFFDKLAYLEWNGYPLKSLPEPIRVEQLIQICLPHSNIEHLWFKKQKLTNLEAIDLSGCKKLKNLPDLSGAPKLKQLSLSGCEELLEVQASAFSKDTLVTLLLDGCKKVPSLMGEKHLKSLANFSVKGCYGLKEFSLSSDALRRLDLSNTGIEILHPSIGGMTKLYSLNLEGLNLTSLPIELSYLALTELRVSKCSVVTKSKLKALFDGLSLLRLLHLKDCGNLFELPANISSLSSLQELRLDGSNVKELPASIKDLLELEVQSLDNCSKLQCLPELPLSIKEFQAGNCLSLTTVSTLKTFSVNMIGQNKYISITNSIKMKLDGPSLACMTEDAVLTMKSAAFHNVLVRKYRFQTHSYNYNSAEVCLPGHRIPSQFKQRSTTYASLTIDVLNWVGFILAVVVTPSNITQEGEYFVGILCQCYSEDGRTEVGNKSKWKPKLVTDLEMDHIFVWYDPFLCDTILRRNERKVSFKFYITTYTTSGRELGDLLKIKECGVCPIYYSESQKVLGTGNLDKDLEKELYQEIEHERSVEGYDEGEGIDIEPNDKEGTSIQNQELDCLIVSKDTQVHDDPQEKENLQDDDNSKELMKSEILHYSTSLKSGEEDSTEGSSDAELSINKEIKRDDSSGVDESHSSTFPTRLSLTNKLKIYEETKNLKPSLPSLVKIPSPSYTNLLQLQEAPSKLIPNSSTDAESSSSKPSSSKGQIRTEENSSKLKKLSTQEHSPVDYSEYKKTLEEDPWAIIEKLLSDEHGSTSQASQSTTQAESTETPNESIEKLLDELRELAFSKNLLKNLSNDVTLEEEVKALLVKLNDRANELSVKQNSGITDFTTFFNKATVNIDDEKRSNVTLQQLNMDDADSRAKLQESQNKIKKFKESIVAGEDKIKVMDVEIEDIKGQIVLLEEKALKVEQEKLQLEDALLKCKEKRSGIFDEAKNVASKTIQTREKINNVKMKKLELDSNYEKIQKHYTIMRLSPPF</sequence>
<dbReference type="Pfam" id="PF23282">
    <property type="entry name" value="WHD_ROQ1"/>
    <property type="match status" value="1"/>
</dbReference>
<evidence type="ECO:0000313" key="9">
    <source>
        <dbReference type="Proteomes" id="UP001157006"/>
    </source>
</evidence>
<dbReference type="SUPFAM" id="SSF52200">
    <property type="entry name" value="Toll/Interleukin receptor TIR domain"/>
    <property type="match status" value="1"/>
</dbReference>
<evidence type="ECO:0000256" key="2">
    <source>
        <dbReference type="ARBA" id="ARBA00022737"/>
    </source>
</evidence>
<feature type="region of interest" description="Disordered" evidence="6">
    <location>
        <begin position="1140"/>
        <end position="1159"/>
    </location>
</feature>
<dbReference type="GO" id="GO:0043531">
    <property type="term" value="F:ADP binding"/>
    <property type="evidence" value="ECO:0007669"/>
    <property type="project" value="InterPro"/>
</dbReference>
<keyword evidence="9" id="KW-1185">Reference proteome</keyword>
<evidence type="ECO:0000313" key="8">
    <source>
        <dbReference type="EMBL" id="CAI8607989.1"/>
    </source>
</evidence>
<feature type="domain" description="TIR" evidence="7">
    <location>
        <begin position="6"/>
        <end position="175"/>
    </location>
</feature>
<dbReference type="InterPro" id="IPR002182">
    <property type="entry name" value="NB-ARC"/>
</dbReference>
<evidence type="ECO:0000256" key="1">
    <source>
        <dbReference type="ARBA" id="ARBA00022614"/>
    </source>
</evidence>
<feature type="compositionally biased region" description="Low complexity" evidence="6">
    <location>
        <begin position="1327"/>
        <end position="1343"/>
    </location>
</feature>
<reference evidence="8 9" key="1">
    <citation type="submission" date="2023-01" db="EMBL/GenBank/DDBJ databases">
        <authorList>
            <person name="Kreplak J."/>
        </authorList>
    </citation>
    <scope>NUCLEOTIDE SEQUENCE [LARGE SCALE GENOMIC DNA]</scope>
</reference>
<keyword evidence="1" id="KW-0433">Leucine-rich repeat</keyword>
<dbReference type="Pfam" id="PF01582">
    <property type="entry name" value="TIR"/>
    <property type="match status" value="1"/>
</dbReference>
<evidence type="ECO:0000256" key="6">
    <source>
        <dbReference type="SAM" id="MobiDB-lite"/>
    </source>
</evidence>
<dbReference type="FunFam" id="3.40.50.10140:FF:000007">
    <property type="entry name" value="Disease resistance protein (TIR-NBS-LRR class)"/>
    <property type="match status" value="1"/>
</dbReference>
<feature type="region of interest" description="Disordered" evidence="6">
    <location>
        <begin position="1259"/>
        <end position="1304"/>
    </location>
</feature>
<dbReference type="PRINTS" id="PR00364">
    <property type="entry name" value="DISEASERSIST"/>
</dbReference>
<evidence type="ECO:0000256" key="5">
    <source>
        <dbReference type="SAM" id="Coils"/>
    </source>
</evidence>
<feature type="compositionally biased region" description="Low complexity" evidence="6">
    <location>
        <begin position="1262"/>
        <end position="1276"/>
    </location>
</feature>
<dbReference type="InterPro" id="IPR000157">
    <property type="entry name" value="TIR_dom"/>
</dbReference>
<evidence type="ECO:0000256" key="4">
    <source>
        <dbReference type="ARBA" id="ARBA00023027"/>
    </source>
</evidence>
<dbReference type="Gene3D" id="1.10.8.430">
    <property type="entry name" value="Helical domain of apoptotic protease-activating factors"/>
    <property type="match status" value="1"/>
</dbReference>
<dbReference type="PANTHER" id="PTHR11017">
    <property type="entry name" value="LEUCINE-RICH REPEAT-CONTAINING PROTEIN"/>
    <property type="match status" value="1"/>
</dbReference>
<keyword evidence="5" id="KW-0175">Coiled coil</keyword>